<dbReference type="InterPro" id="IPR036291">
    <property type="entry name" value="NAD(P)-bd_dom_sf"/>
</dbReference>
<evidence type="ECO:0000256" key="2">
    <source>
        <dbReference type="ARBA" id="ARBA00023002"/>
    </source>
</evidence>
<dbReference type="GO" id="GO:0016491">
    <property type="term" value="F:oxidoreductase activity"/>
    <property type="evidence" value="ECO:0007669"/>
    <property type="project" value="UniProtKB-KW"/>
</dbReference>
<dbReference type="FunFam" id="3.40.50.720:FF:000084">
    <property type="entry name" value="Short-chain dehydrogenase reductase"/>
    <property type="match status" value="1"/>
</dbReference>
<comment type="caution">
    <text evidence="5">The sequence shown here is derived from an EMBL/GenBank/DDBJ whole genome shotgun (WGS) entry which is preliminary data.</text>
</comment>
<keyword evidence="3" id="KW-0520">NAD</keyword>
<accession>A0A846XAM9</accession>
<dbReference type="InterPro" id="IPR057326">
    <property type="entry name" value="KR_dom"/>
</dbReference>
<dbReference type="AlphaFoldDB" id="A0A846XAM9"/>
<protein>
    <submittedName>
        <fullName evidence="5">SDR family oxidoreductase</fullName>
    </submittedName>
</protein>
<proteinExistence type="inferred from homology"/>
<gene>
    <name evidence="5" type="ORF">HGA13_01250</name>
</gene>
<dbReference type="PANTHER" id="PTHR24321:SF8">
    <property type="entry name" value="ESTRADIOL 17-BETA-DEHYDROGENASE 8-RELATED"/>
    <property type="match status" value="1"/>
</dbReference>
<dbReference type="CDD" id="cd05233">
    <property type="entry name" value="SDR_c"/>
    <property type="match status" value="1"/>
</dbReference>
<dbReference type="Pfam" id="PF13561">
    <property type="entry name" value="adh_short_C2"/>
    <property type="match status" value="1"/>
</dbReference>
<evidence type="ECO:0000259" key="4">
    <source>
        <dbReference type="SMART" id="SM00822"/>
    </source>
</evidence>
<organism evidence="5 6">
    <name type="scientific">Nocardia speluncae</name>
    <dbReference type="NCBI Taxonomy" id="419477"/>
    <lineage>
        <taxon>Bacteria</taxon>
        <taxon>Bacillati</taxon>
        <taxon>Actinomycetota</taxon>
        <taxon>Actinomycetes</taxon>
        <taxon>Mycobacteriales</taxon>
        <taxon>Nocardiaceae</taxon>
        <taxon>Nocardia</taxon>
    </lineage>
</organism>
<comment type="similarity">
    <text evidence="1">Belongs to the short-chain dehydrogenases/reductases (SDR) family.</text>
</comment>
<keyword evidence="2" id="KW-0560">Oxidoreductase</keyword>
<dbReference type="PRINTS" id="PR00081">
    <property type="entry name" value="GDHRDH"/>
</dbReference>
<dbReference type="EMBL" id="JAAXOO010000001">
    <property type="protein sequence ID" value="NKY31703.1"/>
    <property type="molecule type" value="Genomic_DNA"/>
</dbReference>
<reference evidence="5 6" key="1">
    <citation type="submission" date="2020-04" db="EMBL/GenBank/DDBJ databases">
        <title>MicrobeNet Type strains.</title>
        <authorList>
            <person name="Nicholson A.C."/>
        </authorList>
    </citation>
    <scope>NUCLEOTIDE SEQUENCE [LARGE SCALE GENOMIC DNA]</scope>
    <source>
        <strain evidence="5 6">DSM 45078</strain>
    </source>
</reference>
<feature type="domain" description="Ketoreductase" evidence="4">
    <location>
        <begin position="43"/>
        <end position="216"/>
    </location>
</feature>
<evidence type="ECO:0000256" key="1">
    <source>
        <dbReference type="ARBA" id="ARBA00006484"/>
    </source>
</evidence>
<dbReference type="InterPro" id="IPR002347">
    <property type="entry name" value="SDR_fam"/>
</dbReference>
<dbReference type="SMART" id="SM00822">
    <property type="entry name" value="PKS_KR"/>
    <property type="match status" value="1"/>
</dbReference>
<dbReference type="Proteomes" id="UP000565715">
    <property type="component" value="Unassembled WGS sequence"/>
</dbReference>
<dbReference type="Gene3D" id="3.40.50.720">
    <property type="entry name" value="NAD(P)-binding Rossmann-like Domain"/>
    <property type="match status" value="1"/>
</dbReference>
<sequence>MGLAAAATGAAAVTAGTTVPAYLRTPPTAPLPATAPSGRFGGQVVLVTGGTSGIGEAAVRAFAAEGASVVFCGRREHLGRDIARSLGRDVRYVRADVRVPSDVAGLVAEVDRAFGRLDIAVNNAGVSRTAPAHEMALDQFDEVLDTNVRGVFLSIKHEVPLLLRSGGGVILCTSSESRRPGGVAYSASKQAIQGIVDAVALDYGSRGIRVNAIAPGTTDTALVRPPGLPDAMWEAFRNAWGPLNVPALARMATPDEIARAILALCSDDFGYMTGSTVLVGGSPLSGGKMTMPPGFPDQG</sequence>
<evidence type="ECO:0000313" key="6">
    <source>
        <dbReference type="Proteomes" id="UP000565715"/>
    </source>
</evidence>
<evidence type="ECO:0000313" key="5">
    <source>
        <dbReference type="EMBL" id="NKY31703.1"/>
    </source>
</evidence>
<keyword evidence="6" id="KW-1185">Reference proteome</keyword>
<dbReference type="SUPFAM" id="SSF51735">
    <property type="entry name" value="NAD(P)-binding Rossmann-fold domains"/>
    <property type="match status" value="1"/>
</dbReference>
<evidence type="ECO:0000256" key="3">
    <source>
        <dbReference type="ARBA" id="ARBA00023027"/>
    </source>
</evidence>
<name>A0A846XAM9_9NOCA</name>
<dbReference type="PRINTS" id="PR00080">
    <property type="entry name" value="SDRFAMILY"/>
</dbReference>
<dbReference type="PANTHER" id="PTHR24321">
    <property type="entry name" value="DEHYDROGENASES, SHORT CHAIN"/>
    <property type="match status" value="1"/>
</dbReference>